<protein>
    <submittedName>
        <fullName evidence="2">NAD(P)-binding protein</fullName>
    </submittedName>
</protein>
<dbReference type="InterPro" id="IPR036291">
    <property type="entry name" value="NAD(P)-bd_dom_sf"/>
</dbReference>
<dbReference type="Gene3D" id="3.40.50.720">
    <property type="entry name" value="NAD(P)-binding Rossmann-like Domain"/>
    <property type="match status" value="1"/>
</dbReference>
<dbReference type="InParanoid" id="A0A165MKJ0"/>
<dbReference type="GO" id="GO:0004029">
    <property type="term" value="F:aldehyde dehydrogenase (NAD+) activity"/>
    <property type="evidence" value="ECO:0007669"/>
    <property type="project" value="TreeGrafter"/>
</dbReference>
<organism evidence="2 3">
    <name type="scientific">Exidia glandulosa HHB12029</name>
    <dbReference type="NCBI Taxonomy" id="1314781"/>
    <lineage>
        <taxon>Eukaryota</taxon>
        <taxon>Fungi</taxon>
        <taxon>Dikarya</taxon>
        <taxon>Basidiomycota</taxon>
        <taxon>Agaricomycotina</taxon>
        <taxon>Agaricomycetes</taxon>
        <taxon>Auriculariales</taxon>
        <taxon>Exidiaceae</taxon>
        <taxon>Exidia</taxon>
    </lineage>
</organism>
<dbReference type="PANTHER" id="PTHR48079">
    <property type="entry name" value="PROTEIN YEEZ"/>
    <property type="match status" value="1"/>
</dbReference>
<sequence length="341" mass="36912">MSQDDLKIFILGVTGYIGSSFLARLVKLYPTARISALIRSDSVITTFLNAGVHEAIHGTHLDHEKIRDASSKADIVMNIADCDDVGLTVAVLEGMKQHFEATGRRPILIHTSGTGVISDGAHGVLNPAVAAAPFDDADEERIKSIPATAPHRYVDNLIFDADKARFIDGWIVTPPTIYGPSSGVVTRGSVQIPVIVKLALAKNKAVYLGDGTATWDNAHLEDVLGVFEVVLAHALKPETRAATISPYAKFVLISAGKHTWGEMTQLVARALYKRGVIPTEKTEPITWEEASALDSRALYVGTNSFAIPTRALQLGWQPKHLDWRSYVDADVEGTLKSLGKL</sequence>
<dbReference type="Pfam" id="PF01370">
    <property type="entry name" value="Epimerase"/>
    <property type="match status" value="1"/>
</dbReference>
<evidence type="ECO:0000259" key="1">
    <source>
        <dbReference type="Pfam" id="PF01370"/>
    </source>
</evidence>
<evidence type="ECO:0000313" key="2">
    <source>
        <dbReference type="EMBL" id="KZV99404.1"/>
    </source>
</evidence>
<evidence type="ECO:0000313" key="3">
    <source>
        <dbReference type="Proteomes" id="UP000077266"/>
    </source>
</evidence>
<dbReference type="GO" id="GO:0005737">
    <property type="term" value="C:cytoplasm"/>
    <property type="evidence" value="ECO:0007669"/>
    <property type="project" value="TreeGrafter"/>
</dbReference>
<dbReference type="Proteomes" id="UP000077266">
    <property type="component" value="Unassembled WGS sequence"/>
</dbReference>
<dbReference type="STRING" id="1314781.A0A165MKJ0"/>
<dbReference type="InterPro" id="IPR001509">
    <property type="entry name" value="Epimerase_deHydtase"/>
</dbReference>
<dbReference type="SUPFAM" id="SSF51735">
    <property type="entry name" value="NAD(P)-binding Rossmann-fold domains"/>
    <property type="match status" value="1"/>
</dbReference>
<accession>A0A165MKJ0</accession>
<reference evidence="2 3" key="1">
    <citation type="journal article" date="2016" name="Mol. Biol. Evol.">
        <title>Comparative Genomics of Early-Diverging Mushroom-Forming Fungi Provides Insights into the Origins of Lignocellulose Decay Capabilities.</title>
        <authorList>
            <person name="Nagy L.G."/>
            <person name="Riley R."/>
            <person name="Tritt A."/>
            <person name="Adam C."/>
            <person name="Daum C."/>
            <person name="Floudas D."/>
            <person name="Sun H."/>
            <person name="Yadav J.S."/>
            <person name="Pangilinan J."/>
            <person name="Larsson K.H."/>
            <person name="Matsuura K."/>
            <person name="Barry K."/>
            <person name="Labutti K."/>
            <person name="Kuo R."/>
            <person name="Ohm R.A."/>
            <person name="Bhattacharya S.S."/>
            <person name="Shirouzu T."/>
            <person name="Yoshinaga Y."/>
            <person name="Martin F.M."/>
            <person name="Grigoriev I.V."/>
            <person name="Hibbett D.S."/>
        </authorList>
    </citation>
    <scope>NUCLEOTIDE SEQUENCE [LARGE SCALE GENOMIC DNA]</scope>
    <source>
        <strain evidence="2 3">HHB12029</strain>
    </source>
</reference>
<dbReference type="FunCoup" id="A0A165MKJ0">
    <property type="interactions" value="26"/>
</dbReference>
<proteinExistence type="predicted"/>
<gene>
    <name evidence="2" type="ORF">EXIGLDRAFT_640590</name>
</gene>
<dbReference type="EMBL" id="KV425910">
    <property type="protein sequence ID" value="KZV99404.1"/>
    <property type="molecule type" value="Genomic_DNA"/>
</dbReference>
<dbReference type="OrthoDB" id="2130169at2759"/>
<name>A0A165MKJ0_EXIGL</name>
<dbReference type="PANTHER" id="PTHR48079:SF6">
    <property type="entry name" value="NAD(P)-BINDING DOMAIN-CONTAINING PROTEIN-RELATED"/>
    <property type="match status" value="1"/>
</dbReference>
<feature type="domain" description="NAD-dependent epimerase/dehydratase" evidence="1">
    <location>
        <begin position="8"/>
        <end position="234"/>
    </location>
</feature>
<dbReference type="InterPro" id="IPR051783">
    <property type="entry name" value="NAD(P)-dependent_oxidoreduct"/>
</dbReference>
<dbReference type="AlphaFoldDB" id="A0A165MKJ0"/>
<keyword evidence="3" id="KW-1185">Reference proteome</keyword>